<evidence type="ECO:0000256" key="3">
    <source>
        <dbReference type="ARBA" id="ARBA00012288"/>
    </source>
</evidence>
<evidence type="ECO:0000256" key="1">
    <source>
        <dbReference type="ARBA" id="ARBA00004804"/>
    </source>
</evidence>
<reference evidence="9" key="1">
    <citation type="submission" date="2024-07" db="EMBL/GenBank/DDBJ databases">
        <title>Complete genome sequence of Prevotella sp. YM-2024 GTC17262.</title>
        <authorList>
            <person name="Hayashi M."/>
            <person name="Muto Y."/>
            <person name="Tanaka K."/>
            <person name="Niwa H."/>
        </authorList>
    </citation>
    <scope>NUCLEOTIDE SEQUENCE</scope>
    <source>
        <strain evidence="9">GTC17262</strain>
    </source>
</reference>
<keyword evidence="4" id="KW-0210">Decarboxylase</keyword>
<dbReference type="PANTHER" id="PTHR21091">
    <property type="entry name" value="METHYLTETRAHYDROFOLATE:HOMOCYSTEINE METHYLTRANSFERASE RELATED"/>
    <property type="match status" value="1"/>
</dbReference>
<dbReference type="Pfam" id="PF01208">
    <property type="entry name" value="URO-D"/>
    <property type="match status" value="1"/>
</dbReference>
<keyword evidence="5" id="KW-0456">Lyase</keyword>
<dbReference type="InterPro" id="IPR038071">
    <property type="entry name" value="UROD/MetE-like_sf"/>
</dbReference>
<keyword evidence="6" id="KW-0627">Porphyrin biosynthesis</keyword>
<protein>
    <recommendedName>
        <fullName evidence="3 7">Uroporphyrinogen decarboxylase</fullName>
        <ecNumber evidence="3 7">4.1.1.37</ecNumber>
    </recommendedName>
</protein>
<dbReference type="InterPro" id="IPR006361">
    <property type="entry name" value="Uroporphyrinogen_deCO2ase_HemE"/>
</dbReference>
<dbReference type="AlphaFoldDB" id="A0AB33JJ67"/>
<gene>
    <name evidence="9" type="primary">hemE</name>
    <name evidence="9" type="ORF">GTC17262_19950</name>
</gene>
<evidence type="ECO:0000256" key="7">
    <source>
        <dbReference type="NCBIfam" id="TIGR01464"/>
    </source>
</evidence>
<dbReference type="GO" id="GO:0006783">
    <property type="term" value="P:heme biosynthetic process"/>
    <property type="evidence" value="ECO:0007669"/>
    <property type="project" value="TreeGrafter"/>
</dbReference>
<name>A0AB33JJ67_9BACT</name>
<evidence type="ECO:0000256" key="4">
    <source>
        <dbReference type="ARBA" id="ARBA00022793"/>
    </source>
</evidence>
<dbReference type="Gene3D" id="3.20.20.210">
    <property type="match status" value="1"/>
</dbReference>
<feature type="domain" description="Uroporphyrinogen decarboxylase (URO-D)" evidence="8">
    <location>
        <begin position="4"/>
        <end position="337"/>
    </location>
</feature>
<dbReference type="GO" id="GO:0005829">
    <property type="term" value="C:cytosol"/>
    <property type="evidence" value="ECO:0007669"/>
    <property type="project" value="TreeGrafter"/>
</dbReference>
<sequence length="349" mass="39356">MTNPFLDIVQGKQAHRPAVWFMRQAGRVLPRYQQLRQNHSFLELMTQPDLAAKVTLLPIDDLGVDAAILFSDILVIPMAMQSNVEWTDKGPVFPTPLAFVKNPSTLLKPQPEKLEFVYRAIDHIIETRTPGTPLIGFCGAPLTTLCYMLQGLNSHAGFPDAIKFFYTQPEESRKLVDAITELCIHYARQQVRHGIDVFQIFDTHAGLVPTELYTELFLPAVKRITEAVRSMECRVIFFPKGIGTGLPLITPEVCDIVSIDWQTSLKTARQQLHPSIGLQGNLDPRLLYADSETIQASLDTYKRFFEQHGAWIFNLGHGVLADTPFENLKAVATWVKTFSTSQITEYTKL</sequence>
<dbReference type="InterPro" id="IPR000257">
    <property type="entry name" value="Uroporphyrinogen_deCOase"/>
</dbReference>
<evidence type="ECO:0000256" key="2">
    <source>
        <dbReference type="ARBA" id="ARBA00009935"/>
    </source>
</evidence>
<organism evidence="9">
    <name type="scientific">Prevotella sp. GTC17262</name>
    <dbReference type="NCBI Taxonomy" id="3236797"/>
    <lineage>
        <taxon>Bacteria</taxon>
        <taxon>Pseudomonadati</taxon>
        <taxon>Bacteroidota</taxon>
        <taxon>Bacteroidia</taxon>
        <taxon>Bacteroidales</taxon>
        <taxon>Prevotellaceae</taxon>
        <taxon>Prevotella</taxon>
    </lineage>
</organism>
<evidence type="ECO:0000256" key="5">
    <source>
        <dbReference type="ARBA" id="ARBA00023239"/>
    </source>
</evidence>
<dbReference type="PANTHER" id="PTHR21091:SF169">
    <property type="entry name" value="UROPORPHYRINOGEN DECARBOXYLASE"/>
    <property type="match status" value="1"/>
</dbReference>
<dbReference type="EMBL" id="AP035789">
    <property type="protein sequence ID" value="BFO81804.1"/>
    <property type="molecule type" value="Genomic_DNA"/>
</dbReference>
<comment type="similarity">
    <text evidence="2">Belongs to the uroporphyrinogen decarboxylase family.</text>
</comment>
<dbReference type="SUPFAM" id="SSF51726">
    <property type="entry name" value="UROD/MetE-like"/>
    <property type="match status" value="1"/>
</dbReference>
<evidence type="ECO:0000259" key="8">
    <source>
        <dbReference type="Pfam" id="PF01208"/>
    </source>
</evidence>
<comment type="pathway">
    <text evidence="1">Porphyrin-containing compound metabolism; protoporphyrin-IX biosynthesis; coproporphyrinogen-III from 5-aminolevulinate: step 4/4.</text>
</comment>
<accession>A0AB33JJ67</accession>
<evidence type="ECO:0000256" key="6">
    <source>
        <dbReference type="ARBA" id="ARBA00023244"/>
    </source>
</evidence>
<evidence type="ECO:0000313" key="9">
    <source>
        <dbReference type="EMBL" id="BFO81804.1"/>
    </source>
</evidence>
<dbReference type="GO" id="GO:0004853">
    <property type="term" value="F:uroporphyrinogen decarboxylase activity"/>
    <property type="evidence" value="ECO:0007669"/>
    <property type="project" value="UniProtKB-UniRule"/>
</dbReference>
<proteinExistence type="inferred from homology"/>
<dbReference type="EC" id="4.1.1.37" evidence="3 7"/>
<dbReference type="NCBIfam" id="TIGR01464">
    <property type="entry name" value="hemE"/>
    <property type="match status" value="1"/>
</dbReference>